<dbReference type="Pfam" id="PF05532">
    <property type="entry name" value="CsbD"/>
    <property type="match status" value="1"/>
</dbReference>
<proteinExistence type="inferred from homology"/>
<sequence>MNWDKIQGNWKQAKGQAQQQWGKLTNDDLDVVDGKREELVGKVQERYGIAKDEAEKQVSSFESSCNC</sequence>
<dbReference type="EMBL" id="SJPK01000001">
    <property type="protein sequence ID" value="TWT75382.1"/>
    <property type="molecule type" value="Genomic_DNA"/>
</dbReference>
<evidence type="ECO:0000259" key="2">
    <source>
        <dbReference type="Pfam" id="PF05532"/>
    </source>
</evidence>
<organism evidence="3 4">
    <name type="scientific">Allorhodopirellula solitaria</name>
    <dbReference type="NCBI Taxonomy" id="2527987"/>
    <lineage>
        <taxon>Bacteria</taxon>
        <taxon>Pseudomonadati</taxon>
        <taxon>Planctomycetota</taxon>
        <taxon>Planctomycetia</taxon>
        <taxon>Pirellulales</taxon>
        <taxon>Pirellulaceae</taxon>
        <taxon>Allorhodopirellula</taxon>
    </lineage>
</organism>
<accession>A0A5C5YKI6</accession>
<gene>
    <name evidence="3" type="ORF">CA85_06730</name>
</gene>
<evidence type="ECO:0000313" key="4">
    <source>
        <dbReference type="Proteomes" id="UP000318053"/>
    </source>
</evidence>
<dbReference type="PANTHER" id="PTHR34977:SF1">
    <property type="entry name" value="UPF0337 PROTEIN YJBJ"/>
    <property type="match status" value="1"/>
</dbReference>
<dbReference type="OrthoDB" id="9796058at2"/>
<dbReference type="PANTHER" id="PTHR34977">
    <property type="entry name" value="UPF0337 PROTEIN YJBJ"/>
    <property type="match status" value="1"/>
</dbReference>
<name>A0A5C5YKI6_9BACT</name>
<dbReference type="Proteomes" id="UP000318053">
    <property type="component" value="Unassembled WGS sequence"/>
</dbReference>
<dbReference type="InterPro" id="IPR026042">
    <property type="entry name" value="YjbJ"/>
</dbReference>
<evidence type="ECO:0000256" key="1">
    <source>
        <dbReference type="ARBA" id="ARBA00009129"/>
    </source>
</evidence>
<dbReference type="AlphaFoldDB" id="A0A5C5YKI6"/>
<dbReference type="InterPro" id="IPR050423">
    <property type="entry name" value="UPF0337_stress_rsp"/>
</dbReference>
<reference evidence="3 4" key="1">
    <citation type="submission" date="2019-02" db="EMBL/GenBank/DDBJ databases">
        <title>Deep-cultivation of Planctomycetes and their phenomic and genomic characterization uncovers novel biology.</title>
        <authorList>
            <person name="Wiegand S."/>
            <person name="Jogler M."/>
            <person name="Boedeker C."/>
            <person name="Pinto D."/>
            <person name="Vollmers J."/>
            <person name="Rivas-Marin E."/>
            <person name="Kohn T."/>
            <person name="Peeters S.H."/>
            <person name="Heuer A."/>
            <person name="Rast P."/>
            <person name="Oberbeckmann S."/>
            <person name="Bunk B."/>
            <person name="Jeske O."/>
            <person name="Meyerdierks A."/>
            <person name="Storesund J.E."/>
            <person name="Kallscheuer N."/>
            <person name="Luecker S."/>
            <person name="Lage O.M."/>
            <person name="Pohl T."/>
            <person name="Merkel B.J."/>
            <person name="Hornburger P."/>
            <person name="Mueller R.-W."/>
            <person name="Bruemmer F."/>
            <person name="Labrenz M."/>
            <person name="Spormann A.M."/>
            <person name="Op Den Camp H."/>
            <person name="Overmann J."/>
            <person name="Amann R."/>
            <person name="Jetten M.S.M."/>
            <person name="Mascher T."/>
            <person name="Medema M.H."/>
            <person name="Devos D.P."/>
            <person name="Kaster A.-K."/>
            <person name="Ovreas L."/>
            <person name="Rohde M."/>
            <person name="Galperin M.Y."/>
            <person name="Jogler C."/>
        </authorList>
    </citation>
    <scope>NUCLEOTIDE SEQUENCE [LARGE SCALE GENOMIC DNA]</scope>
    <source>
        <strain evidence="3 4">CA85</strain>
    </source>
</reference>
<dbReference type="RefSeq" id="WP_146389810.1">
    <property type="nucleotide sequence ID" value="NZ_SJPK01000001.1"/>
</dbReference>
<evidence type="ECO:0000313" key="3">
    <source>
        <dbReference type="EMBL" id="TWT75382.1"/>
    </source>
</evidence>
<dbReference type="InterPro" id="IPR008462">
    <property type="entry name" value="CsbD"/>
</dbReference>
<protein>
    <recommendedName>
        <fullName evidence="2">CsbD-like domain-containing protein</fullName>
    </recommendedName>
</protein>
<keyword evidence="4" id="KW-1185">Reference proteome</keyword>
<dbReference type="PIRSF" id="PIRSF039008">
    <property type="entry name" value="YjbJ"/>
    <property type="match status" value="1"/>
</dbReference>
<feature type="domain" description="CsbD-like" evidence="2">
    <location>
        <begin position="4"/>
        <end position="56"/>
    </location>
</feature>
<comment type="caution">
    <text evidence="3">The sequence shown here is derived from an EMBL/GenBank/DDBJ whole genome shotgun (WGS) entry which is preliminary data.</text>
</comment>
<comment type="similarity">
    <text evidence="1">Belongs to the UPF0337 (CsbD) family.</text>
</comment>
<dbReference type="SUPFAM" id="SSF69047">
    <property type="entry name" value="Hypothetical protein YjbJ"/>
    <property type="match status" value="1"/>
</dbReference>
<dbReference type="InterPro" id="IPR036629">
    <property type="entry name" value="YjbJ_sf"/>
</dbReference>
<dbReference type="Gene3D" id="1.10.1470.10">
    <property type="entry name" value="YjbJ"/>
    <property type="match status" value="1"/>
</dbReference>